<dbReference type="Proteomes" id="UP000008983">
    <property type="component" value="Unassembled WGS sequence"/>
</dbReference>
<dbReference type="eggNOG" id="ENOG502R324">
    <property type="taxonomic scope" value="Eukaryota"/>
</dbReference>
<keyword evidence="4" id="KW-1185">Reference proteome</keyword>
<dbReference type="InParanoid" id="G0QVQ0"/>
<dbReference type="GeneID" id="14906827"/>
<reference evidence="3 4" key="1">
    <citation type="submission" date="2011-07" db="EMBL/GenBank/DDBJ databases">
        <authorList>
            <person name="Coyne R."/>
            <person name="Brami D."/>
            <person name="Johnson J."/>
            <person name="Hostetler J."/>
            <person name="Hannick L."/>
            <person name="Clark T."/>
            <person name="Cassidy-Hanley D."/>
            <person name="Inman J."/>
        </authorList>
    </citation>
    <scope>NUCLEOTIDE SEQUENCE [LARGE SCALE GENOMIC DNA]</scope>
    <source>
        <strain evidence="3 4">G5</strain>
    </source>
</reference>
<feature type="non-terminal residue" evidence="3">
    <location>
        <position position="165"/>
    </location>
</feature>
<evidence type="ECO:0000259" key="2">
    <source>
        <dbReference type="PROSITE" id="PS50894"/>
    </source>
</evidence>
<organism evidence="3 4">
    <name type="scientific">Ichthyophthirius multifiliis</name>
    <name type="common">White spot disease agent</name>
    <name type="synonym">Ich</name>
    <dbReference type="NCBI Taxonomy" id="5932"/>
    <lineage>
        <taxon>Eukaryota</taxon>
        <taxon>Sar</taxon>
        <taxon>Alveolata</taxon>
        <taxon>Ciliophora</taxon>
        <taxon>Intramacronucleata</taxon>
        <taxon>Oligohymenophorea</taxon>
        <taxon>Hymenostomatida</taxon>
        <taxon>Ophryoglenina</taxon>
        <taxon>Ichthyophthirius</taxon>
    </lineage>
</organism>
<accession>G0QVQ0</accession>
<dbReference type="EMBL" id="GL983951">
    <property type="protein sequence ID" value="EGR30711.1"/>
    <property type="molecule type" value="Genomic_DNA"/>
</dbReference>
<evidence type="ECO:0000256" key="1">
    <source>
        <dbReference type="PROSITE-ProRule" id="PRU00110"/>
    </source>
</evidence>
<dbReference type="GO" id="GO:0000160">
    <property type="term" value="P:phosphorelay signal transduction system"/>
    <property type="evidence" value="ECO:0007669"/>
    <property type="project" value="InterPro"/>
</dbReference>
<dbReference type="PROSITE" id="PS50894">
    <property type="entry name" value="HPT"/>
    <property type="match status" value="1"/>
</dbReference>
<evidence type="ECO:0000313" key="4">
    <source>
        <dbReference type="Proteomes" id="UP000008983"/>
    </source>
</evidence>
<gene>
    <name evidence="3" type="ORF">IMG5_125130</name>
</gene>
<feature type="non-terminal residue" evidence="3">
    <location>
        <position position="1"/>
    </location>
</feature>
<dbReference type="InterPro" id="IPR008207">
    <property type="entry name" value="Sig_transdc_His_kin_Hpt_dom"/>
</dbReference>
<sequence length="165" mass="19323">VKESAHSVKGSFGYLKPLILDQISNELQNFIKKRLTDNLPFTDEDVLYIYQQGLVVLTEYIAFKRFVKKTFNIDIDLHELKSQIDECYKVYFKICNIQTDNISLKQQISQKDQKDNNKLDKTKSKENMIFKQSSLKDNSAKDLSLKESSIKERKVKESSKKFIEN</sequence>
<proteinExistence type="predicted"/>
<evidence type="ECO:0000313" key="3">
    <source>
        <dbReference type="EMBL" id="EGR30711.1"/>
    </source>
</evidence>
<name>G0QVQ0_ICHMU</name>
<feature type="modified residue" description="Phosphohistidine" evidence="1">
    <location>
        <position position="6"/>
    </location>
</feature>
<dbReference type="AlphaFoldDB" id="G0QVQ0"/>
<protein>
    <recommendedName>
        <fullName evidence="2">HPt domain-containing protein</fullName>
    </recommendedName>
</protein>
<keyword evidence="1" id="KW-0597">Phosphoprotein</keyword>
<feature type="domain" description="HPt" evidence="2">
    <location>
        <begin position="1"/>
        <end position="64"/>
    </location>
</feature>
<dbReference type="RefSeq" id="XP_004032298.1">
    <property type="nucleotide sequence ID" value="XM_004032250.1"/>
</dbReference>